<name>A0ABU2BAB3_9CORY</name>
<keyword evidence="4" id="KW-1185">Reference proteome</keyword>
<dbReference type="InterPro" id="IPR029044">
    <property type="entry name" value="Nucleotide-diphossugar_trans"/>
</dbReference>
<dbReference type="PANTHER" id="PTHR43685:SF2">
    <property type="entry name" value="GLYCOSYLTRANSFERASE 2-LIKE DOMAIN-CONTAINING PROTEIN"/>
    <property type="match status" value="1"/>
</dbReference>
<dbReference type="CDD" id="cd00761">
    <property type="entry name" value="Glyco_tranf_GTA_type"/>
    <property type="match status" value="1"/>
</dbReference>
<sequence length="388" mass="44297">MKERNLMDSHTHPAHTSTRYRHDHRHPLISIIVVVHNAEEHISSFLTQLAALTYTNYECIIIADHCTDNTLALIKNHPMYTQQTNTIRILNSTTPGVSHAREQATLKSSGDWIWFVDVDDTFEENILTEFAHLHNLYPSATLLHLGAEHTFPNKAPQPVETPWPSRTVPFYSLRKTADTTTHFVPSTKTSNLLSHILNGHIRGYLWNKLIPGPQLRALATEGFYHSTTQNDFNLLISFLQAHPTATVAYNPTIYYHYIHHPKQLSTTAGTHTVDNTLQCIQRVLALPNIPTQPAHLINNFLLWAGIIPCTNTLLDHAAKEHSQEKAHQHYQRARQLKTQLNYSPTRQSLLHFLKNHPLRISIHALIHRILFTQPQPGIGLKLYTRLKG</sequence>
<proteinExistence type="predicted"/>
<evidence type="ECO:0000313" key="3">
    <source>
        <dbReference type="EMBL" id="MDR7355577.1"/>
    </source>
</evidence>
<dbReference type="Gene3D" id="3.90.550.10">
    <property type="entry name" value="Spore Coat Polysaccharide Biosynthesis Protein SpsA, Chain A"/>
    <property type="match status" value="1"/>
</dbReference>
<dbReference type="EMBL" id="JAVDYF010000001">
    <property type="protein sequence ID" value="MDR7355577.1"/>
    <property type="molecule type" value="Genomic_DNA"/>
</dbReference>
<feature type="region of interest" description="Disordered" evidence="1">
    <location>
        <begin position="1"/>
        <end position="20"/>
    </location>
</feature>
<evidence type="ECO:0000256" key="1">
    <source>
        <dbReference type="SAM" id="MobiDB-lite"/>
    </source>
</evidence>
<dbReference type="InterPro" id="IPR050834">
    <property type="entry name" value="Glycosyltransf_2"/>
</dbReference>
<feature type="compositionally biased region" description="Basic and acidic residues" evidence="1">
    <location>
        <begin position="1"/>
        <end position="11"/>
    </location>
</feature>
<evidence type="ECO:0000313" key="4">
    <source>
        <dbReference type="Proteomes" id="UP001183619"/>
    </source>
</evidence>
<reference evidence="3 4" key="1">
    <citation type="submission" date="2023-07" db="EMBL/GenBank/DDBJ databases">
        <title>Sequencing the genomes of 1000 actinobacteria strains.</title>
        <authorList>
            <person name="Klenk H.-P."/>
        </authorList>
    </citation>
    <scope>NUCLEOTIDE SEQUENCE [LARGE SCALE GENOMIC DNA]</scope>
    <source>
        <strain evidence="3 4">DSM 44508</strain>
    </source>
</reference>
<gene>
    <name evidence="3" type="ORF">J2S37_002115</name>
</gene>
<organism evidence="3 4">
    <name type="scientific">Corynebacterium felinum</name>
    <dbReference type="NCBI Taxonomy" id="131318"/>
    <lineage>
        <taxon>Bacteria</taxon>
        <taxon>Bacillati</taxon>
        <taxon>Actinomycetota</taxon>
        <taxon>Actinomycetes</taxon>
        <taxon>Mycobacteriales</taxon>
        <taxon>Corynebacteriaceae</taxon>
        <taxon>Corynebacterium</taxon>
    </lineage>
</organism>
<protein>
    <submittedName>
        <fullName evidence="3">Glycosyltransferase involved in cell wall biosynthesis</fullName>
    </submittedName>
</protein>
<dbReference type="RefSeq" id="WP_277103391.1">
    <property type="nucleotide sequence ID" value="NZ_BAAAJS010000072.1"/>
</dbReference>
<dbReference type="InterPro" id="IPR001173">
    <property type="entry name" value="Glyco_trans_2-like"/>
</dbReference>
<dbReference type="Proteomes" id="UP001183619">
    <property type="component" value="Unassembled WGS sequence"/>
</dbReference>
<accession>A0ABU2BAB3</accession>
<dbReference type="SUPFAM" id="SSF53448">
    <property type="entry name" value="Nucleotide-diphospho-sugar transferases"/>
    <property type="match status" value="1"/>
</dbReference>
<comment type="caution">
    <text evidence="3">The sequence shown here is derived from an EMBL/GenBank/DDBJ whole genome shotgun (WGS) entry which is preliminary data.</text>
</comment>
<dbReference type="PANTHER" id="PTHR43685">
    <property type="entry name" value="GLYCOSYLTRANSFERASE"/>
    <property type="match status" value="1"/>
</dbReference>
<feature type="domain" description="Glycosyltransferase 2-like" evidence="2">
    <location>
        <begin position="30"/>
        <end position="131"/>
    </location>
</feature>
<dbReference type="Pfam" id="PF00535">
    <property type="entry name" value="Glycos_transf_2"/>
    <property type="match status" value="1"/>
</dbReference>
<evidence type="ECO:0000259" key="2">
    <source>
        <dbReference type="Pfam" id="PF00535"/>
    </source>
</evidence>